<dbReference type="AlphaFoldDB" id="A0AAN6M0G1"/>
<feature type="region of interest" description="Disordered" evidence="1">
    <location>
        <begin position="91"/>
        <end position="115"/>
    </location>
</feature>
<comment type="caution">
    <text evidence="2">The sequence shown here is derived from an EMBL/GenBank/DDBJ whole genome shotgun (WGS) entry which is preliminary data.</text>
</comment>
<proteinExistence type="predicted"/>
<accession>A0AAN6M0G1</accession>
<evidence type="ECO:0000313" key="3">
    <source>
        <dbReference type="Proteomes" id="UP001280581"/>
    </source>
</evidence>
<dbReference type="Proteomes" id="UP001280581">
    <property type="component" value="Unassembled WGS sequence"/>
</dbReference>
<feature type="region of interest" description="Disordered" evidence="1">
    <location>
        <begin position="56"/>
        <end position="79"/>
    </location>
</feature>
<organism evidence="2 3">
    <name type="scientific">Pseudopithomyces chartarum</name>
    <dbReference type="NCBI Taxonomy" id="1892770"/>
    <lineage>
        <taxon>Eukaryota</taxon>
        <taxon>Fungi</taxon>
        <taxon>Dikarya</taxon>
        <taxon>Ascomycota</taxon>
        <taxon>Pezizomycotina</taxon>
        <taxon>Dothideomycetes</taxon>
        <taxon>Pleosporomycetidae</taxon>
        <taxon>Pleosporales</taxon>
        <taxon>Massarineae</taxon>
        <taxon>Didymosphaeriaceae</taxon>
        <taxon>Pseudopithomyces</taxon>
    </lineage>
</organism>
<dbReference type="EMBL" id="WVTA01000007">
    <property type="protein sequence ID" value="KAK3208704.1"/>
    <property type="molecule type" value="Genomic_DNA"/>
</dbReference>
<sequence>MFPPSPSLTLSPLTPPPMDVQIESSHVGTPVSREPLESFPASSSLSVIAERSATLAPAPSFTRKRRRGSIPQQAQAREDLQQQLQDILSRLDTLESPQVKPSARETSSKSPRTPCAISREQYLNLDVAQSPFFSPCNKIHNRCGTLFRKASQLVQLTGAEVYVAVRNGGQFIVYNSADPESTLPPQPSADEKALFARV</sequence>
<keyword evidence="3" id="KW-1185">Reference proteome</keyword>
<protein>
    <submittedName>
        <fullName evidence="2">Uncharacterized protein</fullName>
    </submittedName>
</protein>
<evidence type="ECO:0000256" key="1">
    <source>
        <dbReference type="SAM" id="MobiDB-lite"/>
    </source>
</evidence>
<name>A0AAN6M0G1_9PLEO</name>
<feature type="region of interest" description="Disordered" evidence="1">
    <location>
        <begin position="1"/>
        <end position="43"/>
    </location>
</feature>
<gene>
    <name evidence="2" type="ORF">GRF29_77g1621594</name>
</gene>
<evidence type="ECO:0000313" key="2">
    <source>
        <dbReference type="EMBL" id="KAK3208704.1"/>
    </source>
</evidence>
<reference evidence="2 3" key="1">
    <citation type="submission" date="2021-02" db="EMBL/GenBank/DDBJ databases">
        <title>Genome assembly of Pseudopithomyces chartarum.</title>
        <authorList>
            <person name="Jauregui R."/>
            <person name="Singh J."/>
            <person name="Voisey C."/>
        </authorList>
    </citation>
    <scope>NUCLEOTIDE SEQUENCE [LARGE SCALE GENOMIC DNA]</scope>
    <source>
        <strain evidence="2 3">AGR01</strain>
    </source>
</reference>